<feature type="region of interest" description="Disordered" evidence="1">
    <location>
        <begin position="92"/>
        <end position="144"/>
    </location>
</feature>
<evidence type="ECO:0000313" key="3">
    <source>
        <dbReference type="Proteomes" id="UP000030649"/>
    </source>
</evidence>
<dbReference type="EMBL" id="KE356560">
    <property type="protein sequence ID" value="ERG91284.1"/>
    <property type="molecule type" value="Genomic_DNA"/>
</dbReference>
<proteinExistence type="predicted"/>
<reference evidence="2 3" key="1">
    <citation type="journal article" date="2013" name="PLoS ONE">
        <title>Assembly-driven community genomics of a hypersaline microbial ecosystem.</title>
        <authorList>
            <person name="Podell S."/>
            <person name="Ugalde J.A."/>
            <person name="Narasingarao P."/>
            <person name="Banfield J.F."/>
            <person name="Heidelberg K.B."/>
            <person name="Allen E.E."/>
        </authorList>
    </citation>
    <scope>NUCLEOTIDE SEQUENCE [LARGE SCALE GENOMIC DNA]</scope>
    <source>
        <strain evidence="3">J07HQW1</strain>
    </source>
</reference>
<dbReference type="Proteomes" id="UP000030649">
    <property type="component" value="Unassembled WGS sequence"/>
</dbReference>
<feature type="region of interest" description="Disordered" evidence="1">
    <location>
        <begin position="1"/>
        <end position="69"/>
    </location>
</feature>
<sequence length="144" mass="15572">MTSSNTATGSGRSLTLNMRSRRQGFTAPPQPTTSTAGSPTTTSERGWRPRSTPSTQQPTRPTRSRDPGWLTAELLFGLPIRSKRMVGILGRGWSSPASGCHIPTRSRSPSHSRRNPTTPAASPCRAKRRFAANRVSRATSSLGR</sequence>
<feature type="compositionally biased region" description="Low complexity" evidence="1">
    <location>
        <begin position="32"/>
        <end position="61"/>
    </location>
</feature>
<evidence type="ECO:0000313" key="2">
    <source>
        <dbReference type="EMBL" id="ERG91284.1"/>
    </source>
</evidence>
<accession>U1MN86</accession>
<dbReference type="HOGENOM" id="CLU_1792091_0_0_2"/>
<evidence type="ECO:0000256" key="1">
    <source>
        <dbReference type="SAM" id="MobiDB-lite"/>
    </source>
</evidence>
<dbReference type="AlphaFoldDB" id="U1MN86"/>
<name>U1MN86_9EURY</name>
<feature type="compositionally biased region" description="Polar residues" evidence="1">
    <location>
        <begin position="1"/>
        <end position="18"/>
    </location>
</feature>
<protein>
    <submittedName>
        <fullName evidence="2">Uncharacterized protein</fullName>
    </submittedName>
</protein>
<organism evidence="2 3">
    <name type="scientific">Haloquadratum walsbyi J07HQW1</name>
    <dbReference type="NCBI Taxonomy" id="1238424"/>
    <lineage>
        <taxon>Archaea</taxon>
        <taxon>Methanobacteriati</taxon>
        <taxon>Methanobacteriota</taxon>
        <taxon>Stenosarchaea group</taxon>
        <taxon>Halobacteria</taxon>
        <taxon>Halobacteriales</taxon>
        <taxon>Haloferacaceae</taxon>
        <taxon>Haloquadratum</taxon>
    </lineage>
</organism>
<dbReference type="STRING" id="1238424.J07HQW1_01318"/>
<gene>
    <name evidence="2" type="ORF">J07HQW1_01318</name>
</gene>